<feature type="non-terminal residue" evidence="1">
    <location>
        <position position="1"/>
    </location>
</feature>
<evidence type="ECO:0000313" key="1">
    <source>
        <dbReference type="EMBL" id="KAG6579133.1"/>
    </source>
</evidence>
<protein>
    <submittedName>
        <fullName evidence="1">Uncharacterized protein</fullName>
    </submittedName>
</protein>
<gene>
    <name evidence="1" type="ORF">SDJN03_23581</name>
</gene>
<accession>A0AAV6MCW6</accession>
<proteinExistence type="predicted"/>
<sequence>MASTPQETSLDMKINSTRILESAVLPGESDCLPIYVKMQRPSSPAKIPQLQKSFLGPTFRALLALILSSLPSSSPPFPMVLFGATMLIGFAV</sequence>
<reference evidence="1 2" key="1">
    <citation type="journal article" date="2021" name="Hortic Res">
        <title>The domestication of Cucurbita argyrosperma as revealed by the genome of its wild relative.</title>
        <authorList>
            <person name="Barrera-Redondo J."/>
            <person name="Sanchez-de la Vega G."/>
            <person name="Aguirre-Liguori J.A."/>
            <person name="Castellanos-Morales G."/>
            <person name="Gutierrez-Guerrero Y.T."/>
            <person name="Aguirre-Dugua X."/>
            <person name="Aguirre-Planter E."/>
            <person name="Tenaillon M.I."/>
            <person name="Lira-Saade R."/>
            <person name="Eguiarte L.E."/>
        </authorList>
    </citation>
    <scope>NUCLEOTIDE SEQUENCE [LARGE SCALE GENOMIC DNA]</scope>
    <source>
        <strain evidence="1">JBR-2021</strain>
    </source>
</reference>
<name>A0AAV6MCW6_9ROSI</name>
<comment type="caution">
    <text evidence="1">The sequence shown here is derived from an EMBL/GenBank/DDBJ whole genome shotgun (WGS) entry which is preliminary data.</text>
</comment>
<dbReference type="EMBL" id="JAGKQH010000015">
    <property type="protein sequence ID" value="KAG6579133.1"/>
    <property type="molecule type" value="Genomic_DNA"/>
</dbReference>
<dbReference type="Proteomes" id="UP000685013">
    <property type="component" value="Chromosome 15"/>
</dbReference>
<dbReference type="AlphaFoldDB" id="A0AAV6MCW6"/>
<evidence type="ECO:0000313" key="2">
    <source>
        <dbReference type="Proteomes" id="UP000685013"/>
    </source>
</evidence>
<organism evidence="1 2">
    <name type="scientific">Cucurbita argyrosperma subsp. sororia</name>
    <dbReference type="NCBI Taxonomy" id="37648"/>
    <lineage>
        <taxon>Eukaryota</taxon>
        <taxon>Viridiplantae</taxon>
        <taxon>Streptophyta</taxon>
        <taxon>Embryophyta</taxon>
        <taxon>Tracheophyta</taxon>
        <taxon>Spermatophyta</taxon>
        <taxon>Magnoliopsida</taxon>
        <taxon>eudicotyledons</taxon>
        <taxon>Gunneridae</taxon>
        <taxon>Pentapetalae</taxon>
        <taxon>rosids</taxon>
        <taxon>fabids</taxon>
        <taxon>Cucurbitales</taxon>
        <taxon>Cucurbitaceae</taxon>
        <taxon>Cucurbiteae</taxon>
        <taxon>Cucurbita</taxon>
    </lineage>
</organism>
<keyword evidence="2" id="KW-1185">Reference proteome</keyword>